<keyword evidence="3" id="KW-1185">Reference proteome</keyword>
<feature type="transmembrane region" description="Helical" evidence="1">
    <location>
        <begin position="12"/>
        <end position="32"/>
    </location>
</feature>
<reference evidence="2 3" key="1">
    <citation type="submission" date="2022-11" db="EMBL/GenBank/DDBJ databases">
        <title>Study of microbial diversity in lake waters.</title>
        <authorList>
            <person name="Zhang J."/>
        </authorList>
    </citation>
    <scope>NUCLEOTIDE SEQUENCE [LARGE SCALE GENOMIC DNA]</scope>
    <source>
        <strain evidence="2 3">DT12</strain>
    </source>
</reference>
<protein>
    <submittedName>
        <fullName evidence="2">DUF2512 family protein</fullName>
    </submittedName>
</protein>
<keyword evidence="1" id="KW-0812">Transmembrane</keyword>
<comment type="caution">
    <text evidence="2">The sequence shown here is derived from an EMBL/GenBank/DDBJ whole genome shotgun (WGS) entry which is preliminary data.</text>
</comment>
<accession>A0ABT3X447</accession>
<gene>
    <name evidence="2" type="ORF">OS242_12330</name>
</gene>
<dbReference type="Pfam" id="PF10710">
    <property type="entry name" value="DUF2512"/>
    <property type="match status" value="1"/>
</dbReference>
<dbReference type="RefSeq" id="WP_267151993.1">
    <property type="nucleotide sequence ID" value="NZ_JAPMLT010000005.1"/>
</dbReference>
<evidence type="ECO:0000313" key="3">
    <source>
        <dbReference type="Proteomes" id="UP001208017"/>
    </source>
</evidence>
<keyword evidence="1" id="KW-1133">Transmembrane helix</keyword>
<sequence>MSETARHHLIAFLVKFGATVASIYFIALFYPVWGHMHFGHALILGLVIAVVGYLADLIIPRAVNYIVAVAFDLVTAVLIVGFGNVLFPGMSVSWTFAWFVGLLVAGVEIFYHYQFVRKSNEPVR</sequence>
<evidence type="ECO:0000256" key="1">
    <source>
        <dbReference type="SAM" id="Phobius"/>
    </source>
</evidence>
<name>A0ABT3X447_9BACL</name>
<organism evidence="2 3">
    <name type="scientific">Tumebacillus lacus</name>
    <dbReference type="NCBI Taxonomy" id="2995335"/>
    <lineage>
        <taxon>Bacteria</taxon>
        <taxon>Bacillati</taxon>
        <taxon>Bacillota</taxon>
        <taxon>Bacilli</taxon>
        <taxon>Bacillales</taxon>
        <taxon>Alicyclobacillaceae</taxon>
        <taxon>Tumebacillus</taxon>
    </lineage>
</organism>
<feature type="transmembrane region" description="Helical" evidence="1">
    <location>
        <begin position="62"/>
        <end position="86"/>
    </location>
</feature>
<feature type="transmembrane region" description="Helical" evidence="1">
    <location>
        <begin position="92"/>
        <end position="111"/>
    </location>
</feature>
<dbReference type="Proteomes" id="UP001208017">
    <property type="component" value="Unassembled WGS sequence"/>
</dbReference>
<feature type="transmembrane region" description="Helical" evidence="1">
    <location>
        <begin position="38"/>
        <end position="55"/>
    </location>
</feature>
<keyword evidence="1" id="KW-0472">Membrane</keyword>
<dbReference type="EMBL" id="JAPMLT010000005">
    <property type="protein sequence ID" value="MCX7570747.1"/>
    <property type="molecule type" value="Genomic_DNA"/>
</dbReference>
<dbReference type="InterPro" id="IPR019649">
    <property type="entry name" value="DUF2512"/>
</dbReference>
<proteinExistence type="predicted"/>
<evidence type="ECO:0000313" key="2">
    <source>
        <dbReference type="EMBL" id="MCX7570747.1"/>
    </source>
</evidence>